<protein>
    <submittedName>
        <fullName evidence="1">Uncharacterized protein</fullName>
    </submittedName>
</protein>
<gene>
    <name evidence="1" type="ORF">B0H16DRAFT_1482062</name>
</gene>
<evidence type="ECO:0000313" key="1">
    <source>
        <dbReference type="EMBL" id="KAJ7705869.1"/>
    </source>
</evidence>
<evidence type="ECO:0000313" key="2">
    <source>
        <dbReference type="Proteomes" id="UP001215598"/>
    </source>
</evidence>
<accession>A0AAD7GV45</accession>
<dbReference type="EMBL" id="JARKIB010000463">
    <property type="protein sequence ID" value="KAJ7705869.1"/>
    <property type="molecule type" value="Genomic_DNA"/>
</dbReference>
<dbReference type="Proteomes" id="UP001215598">
    <property type="component" value="Unassembled WGS sequence"/>
</dbReference>
<comment type="caution">
    <text evidence="1">The sequence shown here is derived from an EMBL/GenBank/DDBJ whole genome shotgun (WGS) entry which is preliminary data.</text>
</comment>
<sequence length="380" mass="42109">MVSDEPRSAVEIVGHGLYGSMARGLRESRFMGAKIQAPELRNREVLMYCNGDSAAVGRISSPTSDSEPRNTRNPVLGVERITGSVGIHYAGREGTESSTLEGMDSEYGGLKWANPEEQDLRFAMLGGITKMGIACGLIDGGKLSETWWSDPQNILVDPRRPWKDTSTNGMPPEREVFAVEGKISRRRAEPISVIRKHLRKRGLRCWASNESLGVVAIYFRRRKNKSEGTNLDSDAGRRGNERVVFSERQDQDLQEIRIFSTVDKAAHSVPDSGAETGGNDQILKMLAWMKCQAPAMSSDHEGATAWVSEVYLRPNIEGPRTLNFRQDIQGLGFGVVDFKLMTTEARGRPPRTPPALAAGPTAWCCARRWARCAERKAKIF</sequence>
<name>A0AAD7GV45_9AGAR</name>
<dbReference type="AlphaFoldDB" id="A0AAD7GV45"/>
<reference evidence="1" key="1">
    <citation type="submission" date="2023-03" db="EMBL/GenBank/DDBJ databases">
        <title>Massive genome expansion in bonnet fungi (Mycena s.s.) driven by repeated elements and novel gene families across ecological guilds.</title>
        <authorList>
            <consortium name="Lawrence Berkeley National Laboratory"/>
            <person name="Harder C.B."/>
            <person name="Miyauchi S."/>
            <person name="Viragh M."/>
            <person name="Kuo A."/>
            <person name="Thoen E."/>
            <person name="Andreopoulos B."/>
            <person name="Lu D."/>
            <person name="Skrede I."/>
            <person name="Drula E."/>
            <person name="Henrissat B."/>
            <person name="Morin E."/>
            <person name="Kohler A."/>
            <person name="Barry K."/>
            <person name="LaButti K."/>
            <person name="Morin E."/>
            <person name="Salamov A."/>
            <person name="Lipzen A."/>
            <person name="Mereny Z."/>
            <person name="Hegedus B."/>
            <person name="Baldrian P."/>
            <person name="Stursova M."/>
            <person name="Weitz H."/>
            <person name="Taylor A."/>
            <person name="Grigoriev I.V."/>
            <person name="Nagy L.G."/>
            <person name="Martin F."/>
            <person name="Kauserud H."/>
        </authorList>
    </citation>
    <scope>NUCLEOTIDE SEQUENCE</scope>
    <source>
        <strain evidence="1">CBHHK182m</strain>
    </source>
</reference>
<proteinExistence type="predicted"/>
<keyword evidence="2" id="KW-1185">Reference proteome</keyword>
<organism evidence="1 2">
    <name type="scientific">Mycena metata</name>
    <dbReference type="NCBI Taxonomy" id="1033252"/>
    <lineage>
        <taxon>Eukaryota</taxon>
        <taxon>Fungi</taxon>
        <taxon>Dikarya</taxon>
        <taxon>Basidiomycota</taxon>
        <taxon>Agaricomycotina</taxon>
        <taxon>Agaricomycetes</taxon>
        <taxon>Agaricomycetidae</taxon>
        <taxon>Agaricales</taxon>
        <taxon>Marasmiineae</taxon>
        <taxon>Mycenaceae</taxon>
        <taxon>Mycena</taxon>
    </lineage>
</organism>